<dbReference type="AlphaFoldDB" id="A0A4U0RA83"/>
<evidence type="ECO:0000313" key="1">
    <source>
        <dbReference type="EMBL" id="TJZ92131.1"/>
    </source>
</evidence>
<sequence>MNEFSTCFPVGRPATQSNFIQLLISWLDGVKASKVLVEQSLTEIYDDDILLKSKDGAETLRIKNVNGAEHSALGMQHEILDNEGRIWRTECVLTHRDKAWAHIRGQCVIADVGAIFQRPKKPFLIKMMLKDGWASIDGDHIIDDKPHRITSDEVDLASRIISGMENGLLPKIYLSRDDDNQLGLNADKLAFDLGGLAHVFVEPDRSFSIDLMEVTNGKNPYGGTVGICLPGRGIIRKFYKRSDADHQASTTNSMIDFIVQYHASISRPYAMDWRALQEAQSRELRKGIEGKLRDIRASDGHEVDTYIAAFDAEMSTKDARILELENALSDALSADATQITSGIGIIPAELSSVIGRQLYDGEVSDRIRRALNFYICDEKINKSKREHHLIQRLLDASQFSGRSLGLVNEIKSACRDVNEMPKRMGAIFSRLGFARSEEGKHLKFTPPVEFGGIDVAVLPKTSSDHRAGLNQASDIIDSFSLKDLHKD</sequence>
<dbReference type="EMBL" id="SUNI01000005">
    <property type="protein sequence ID" value="TJZ92131.1"/>
    <property type="molecule type" value="Genomic_DNA"/>
</dbReference>
<keyword evidence="2" id="KW-1185">Reference proteome</keyword>
<protein>
    <submittedName>
        <fullName evidence="1">Uncharacterized protein</fullName>
    </submittedName>
</protein>
<proteinExistence type="predicted"/>
<evidence type="ECO:0000313" key="2">
    <source>
        <dbReference type="Proteomes" id="UP000309747"/>
    </source>
</evidence>
<dbReference type="OrthoDB" id="8438529at2"/>
<organism evidence="1 2">
    <name type="scientific">Paracoccus gahaiensis</name>
    <dbReference type="NCBI Taxonomy" id="1706839"/>
    <lineage>
        <taxon>Bacteria</taxon>
        <taxon>Pseudomonadati</taxon>
        <taxon>Pseudomonadota</taxon>
        <taxon>Alphaproteobacteria</taxon>
        <taxon>Rhodobacterales</taxon>
        <taxon>Paracoccaceae</taxon>
        <taxon>Paracoccus</taxon>
    </lineage>
</organism>
<dbReference type="RefSeq" id="WP_136885293.1">
    <property type="nucleotide sequence ID" value="NZ_SUNI01000005.1"/>
</dbReference>
<reference evidence="1 2" key="1">
    <citation type="submission" date="2019-04" db="EMBL/GenBank/DDBJ databases">
        <authorList>
            <person name="Li J."/>
        </authorList>
    </citation>
    <scope>NUCLEOTIDE SEQUENCE [LARGE SCALE GENOMIC DNA]</scope>
    <source>
        <strain evidence="1 2">KCTC 42687</strain>
    </source>
</reference>
<dbReference type="Proteomes" id="UP000309747">
    <property type="component" value="Unassembled WGS sequence"/>
</dbReference>
<gene>
    <name evidence="1" type="ORF">FA743_07655</name>
</gene>
<accession>A0A4U0RA83</accession>
<comment type="caution">
    <text evidence="1">The sequence shown here is derived from an EMBL/GenBank/DDBJ whole genome shotgun (WGS) entry which is preliminary data.</text>
</comment>
<name>A0A4U0RA83_9RHOB</name>